<dbReference type="KEGG" id="mcs:DR90_820"/>
<accession>A0A3S9QC74</accession>
<dbReference type="AlphaFoldDB" id="A0A3S9QC74"/>
<name>A0A3S9QC74_MORCA</name>
<sequence>MLYGYLVYLLLIRSYEASDLQDIIDTSHHQTVCLIGIS</sequence>
<evidence type="ECO:0000313" key="2">
    <source>
        <dbReference type="Proteomes" id="UP000280228"/>
    </source>
</evidence>
<proteinExistence type="predicted"/>
<gene>
    <name evidence="1" type="ORF">EJK53_1209</name>
</gene>
<dbReference type="Proteomes" id="UP000280228">
    <property type="component" value="Chromosome"/>
</dbReference>
<evidence type="ECO:0000313" key="1">
    <source>
        <dbReference type="EMBL" id="AZQ92352.1"/>
    </source>
</evidence>
<organism evidence="1 2">
    <name type="scientific">Moraxella catarrhalis</name>
    <name type="common">Branhamella catarrhalis</name>
    <dbReference type="NCBI Taxonomy" id="480"/>
    <lineage>
        <taxon>Bacteria</taxon>
        <taxon>Pseudomonadati</taxon>
        <taxon>Pseudomonadota</taxon>
        <taxon>Gammaproteobacteria</taxon>
        <taxon>Moraxellales</taxon>
        <taxon>Moraxellaceae</taxon>
        <taxon>Moraxella</taxon>
    </lineage>
</organism>
<reference evidence="1 2" key="1">
    <citation type="submission" date="2018-12" db="EMBL/GenBank/DDBJ databases">
        <title>Persistence of Moraxella catarrhalis in Chronic Obstructive Pulmonary Disease and Regulation of the Hag/MID Adhesin.</title>
        <authorList>
            <person name="Murphy T."/>
            <person name="Zhao X."/>
            <person name="Vyas G."/>
            <person name="Aluvathingal J."/>
            <person name="Nadendla S."/>
            <person name="Tallon L."/>
            <person name="Tettelin H."/>
        </authorList>
    </citation>
    <scope>NUCLEOTIDE SEQUENCE [LARGE SCALE GENOMIC DNA]</scope>
    <source>
        <strain evidence="1 2">46P58B1</strain>
    </source>
</reference>
<protein>
    <submittedName>
        <fullName evidence="1">Uncharacterized protein</fullName>
    </submittedName>
</protein>
<dbReference type="EMBL" id="CP034662">
    <property type="protein sequence ID" value="AZQ92352.1"/>
    <property type="molecule type" value="Genomic_DNA"/>
</dbReference>
<dbReference type="KEGG" id="mcat:MC25239_01064"/>